<name>A0ABS9YJU3_9ACTN</name>
<dbReference type="RefSeq" id="WP_242775338.1">
    <property type="nucleotide sequence ID" value="NZ_JALDAY010000015.1"/>
</dbReference>
<feature type="region of interest" description="Disordered" evidence="1">
    <location>
        <begin position="106"/>
        <end position="146"/>
    </location>
</feature>
<sequence length="146" mass="15053">MIKLTVEGQVYEFDDQKMLVAEAREIKTLTGLTVPKLFAGIDDGDADAIAALVFLAKKRTGETLRFSDLDTLDLADVNLDVVQPPVDTESTEQAVQDVHEAAVAAVAAAADPTQPSASGATPTDGTGATSVPSPTTSSTPLPTSAP</sequence>
<gene>
    <name evidence="2" type="ORF">MQP27_41315</name>
</gene>
<evidence type="ECO:0000313" key="2">
    <source>
        <dbReference type="EMBL" id="MCI3277528.1"/>
    </source>
</evidence>
<evidence type="ECO:0000256" key="1">
    <source>
        <dbReference type="SAM" id="MobiDB-lite"/>
    </source>
</evidence>
<accession>A0ABS9YJU3</accession>
<proteinExistence type="predicted"/>
<keyword evidence="3" id="KW-1185">Reference proteome</keyword>
<comment type="caution">
    <text evidence="2">The sequence shown here is derived from an EMBL/GenBank/DDBJ whole genome shotgun (WGS) entry which is preliminary data.</text>
</comment>
<protein>
    <recommendedName>
        <fullName evidence="4">Tail assembly chaperone</fullName>
    </recommendedName>
</protein>
<dbReference type="EMBL" id="JALDAY010000015">
    <property type="protein sequence ID" value="MCI3277528.1"/>
    <property type="molecule type" value="Genomic_DNA"/>
</dbReference>
<feature type="compositionally biased region" description="Low complexity" evidence="1">
    <location>
        <begin position="129"/>
        <end position="146"/>
    </location>
</feature>
<reference evidence="2" key="1">
    <citation type="submission" date="2022-03" db="EMBL/GenBank/DDBJ databases">
        <title>Streptomyces 7R015 and 7R016 isolated from Barleria lupulina in Thailand.</title>
        <authorList>
            <person name="Kanchanasin P."/>
            <person name="Phongsopitanun W."/>
            <person name="Tanasupawat S."/>
        </authorList>
    </citation>
    <scope>NUCLEOTIDE SEQUENCE</scope>
    <source>
        <strain evidence="2">7R015</strain>
    </source>
</reference>
<organism evidence="2 3">
    <name type="scientific">Streptomyces cylindrosporus</name>
    <dbReference type="NCBI Taxonomy" id="2927583"/>
    <lineage>
        <taxon>Bacteria</taxon>
        <taxon>Bacillati</taxon>
        <taxon>Actinomycetota</taxon>
        <taxon>Actinomycetes</taxon>
        <taxon>Kitasatosporales</taxon>
        <taxon>Streptomycetaceae</taxon>
        <taxon>Streptomyces</taxon>
    </lineage>
</organism>
<feature type="compositionally biased region" description="Polar residues" evidence="1">
    <location>
        <begin position="113"/>
        <end position="128"/>
    </location>
</feature>
<dbReference type="Proteomes" id="UP001165269">
    <property type="component" value="Unassembled WGS sequence"/>
</dbReference>
<evidence type="ECO:0008006" key="4">
    <source>
        <dbReference type="Google" id="ProtNLM"/>
    </source>
</evidence>
<evidence type="ECO:0000313" key="3">
    <source>
        <dbReference type="Proteomes" id="UP001165269"/>
    </source>
</evidence>